<evidence type="ECO:0000313" key="1">
    <source>
        <dbReference type="Proteomes" id="UP000887574"/>
    </source>
</evidence>
<evidence type="ECO:0000313" key="2">
    <source>
        <dbReference type="WBParaSite" id="jg26179"/>
    </source>
</evidence>
<organism evidence="1 2">
    <name type="scientific">Ditylenchus dipsaci</name>
    <dbReference type="NCBI Taxonomy" id="166011"/>
    <lineage>
        <taxon>Eukaryota</taxon>
        <taxon>Metazoa</taxon>
        <taxon>Ecdysozoa</taxon>
        <taxon>Nematoda</taxon>
        <taxon>Chromadorea</taxon>
        <taxon>Rhabditida</taxon>
        <taxon>Tylenchina</taxon>
        <taxon>Tylenchomorpha</taxon>
        <taxon>Sphaerularioidea</taxon>
        <taxon>Anguinidae</taxon>
        <taxon>Anguininae</taxon>
        <taxon>Ditylenchus</taxon>
    </lineage>
</organism>
<proteinExistence type="predicted"/>
<keyword evidence="1" id="KW-1185">Reference proteome</keyword>
<dbReference type="AlphaFoldDB" id="A0A915E4R7"/>
<dbReference type="Proteomes" id="UP000887574">
    <property type="component" value="Unplaced"/>
</dbReference>
<reference evidence="2" key="1">
    <citation type="submission" date="2022-11" db="UniProtKB">
        <authorList>
            <consortium name="WormBaseParasite"/>
        </authorList>
    </citation>
    <scope>IDENTIFICATION</scope>
</reference>
<name>A0A915E4R7_9BILA</name>
<dbReference type="WBParaSite" id="jg26179">
    <property type="protein sequence ID" value="jg26179"/>
    <property type="gene ID" value="jg26179"/>
</dbReference>
<sequence>MAQPTAECPDTDRIKLPPEILVFETLEELNAWIYYEDVNNKRRLIEADRRCSRDTLAPLDEDVNASNRQMLNNIASIEYVFFVNR</sequence>
<accession>A0A915E4R7</accession>
<protein>
    <submittedName>
        <fullName evidence="2">Uncharacterized protein</fullName>
    </submittedName>
</protein>